<dbReference type="CDD" id="cd02846">
    <property type="entry name" value="PAZ_argonaute_like"/>
    <property type="match status" value="1"/>
</dbReference>
<dbReference type="InterPro" id="IPR012337">
    <property type="entry name" value="RNaseH-like_sf"/>
</dbReference>
<dbReference type="Pfam" id="PF02170">
    <property type="entry name" value="PAZ"/>
    <property type="match status" value="1"/>
</dbReference>
<evidence type="ECO:0000313" key="5">
    <source>
        <dbReference type="Proteomes" id="UP001201163"/>
    </source>
</evidence>
<dbReference type="InterPro" id="IPR036085">
    <property type="entry name" value="PAZ_dom_sf"/>
</dbReference>
<reference evidence="4" key="1">
    <citation type="submission" date="2022-01" db="EMBL/GenBank/DDBJ databases">
        <title>Comparative genomics reveals a dynamic genome evolution in the ectomycorrhizal milk-cap (Lactarius) mushrooms.</title>
        <authorList>
            <consortium name="DOE Joint Genome Institute"/>
            <person name="Lebreton A."/>
            <person name="Tang N."/>
            <person name="Kuo A."/>
            <person name="LaButti K."/>
            <person name="Drula E."/>
            <person name="Barry K."/>
            <person name="Clum A."/>
            <person name="Lipzen A."/>
            <person name="Mousain D."/>
            <person name="Ng V."/>
            <person name="Wang R."/>
            <person name="Wang X."/>
            <person name="Dai Y."/>
            <person name="Henrissat B."/>
            <person name="Grigoriev I.V."/>
            <person name="Guerin-Laguette A."/>
            <person name="Yu F."/>
            <person name="Martin F.M."/>
        </authorList>
    </citation>
    <scope>NUCLEOTIDE SEQUENCE</scope>
    <source>
        <strain evidence="4">QP</strain>
    </source>
</reference>
<feature type="domain" description="PAZ" evidence="2">
    <location>
        <begin position="285"/>
        <end position="405"/>
    </location>
</feature>
<name>A0AAD4QH20_9AGAM</name>
<dbReference type="Pfam" id="PF08699">
    <property type="entry name" value="ArgoL1"/>
    <property type="match status" value="1"/>
</dbReference>
<dbReference type="Pfam" id="PF02171">
    <property type="entry name" value="Piwi"/>
    <property type="match status" value="1"/>
</dbReference>
<evidence type="ECO:0000259" key="3">
    <source>
        <dbReference type="PROSITE" id="PS50822"/>
    </source>
</evidence>
<protein>
    <submittedName>
        <fullName evidence="4">Argonaute-like protein</fullName>
    </submittedName>
</protein>
<dbReference type="Gene3D" id="2.170.260.10">
    <property type="entry name" value="paz domain"/>
    <property type="match status" value="1"/>
</dbReference>
<evidence type="ECO:0000259" key="2">
    <source>
        <dbReference type="PROSITE" id="PS50821"/>
    </source>
</evidence>
<dbReference type="InterPro" id="IPR032473">
    <property type="entry name" value="Argonaute_Mid_dom"/>
</dbReference>
<dbReference type="InterPro" id="IPR045246">
    <property type="entry name" value="Piwi_ago-like"/>
</dbReference>
<gene>
    <name evidence="4" type="ORF">EDB92DRAFT_1812944</name>
</gene>
<dbReference type="PROSITE" id="PS50821">
    <property type="entry name" value="PAZ"/>
    <property type="match status" value="1"/>
</dbReference>
<accession>A0AAD4QH20</accession>
<evidence type="ECO:0000313" key="4">
    <source>
        <dbReference type="EMBL" id="KAH8999090.1"/>
    </source>
</evidence>
<dbReference type="Gene3D" id="3.30.420.10">
    <property type="entry name" value="Ribonuclease H-like superfamily/Ribonuclease H"/>
    <property type="match status" value="1"/>
</dbReference>
<proteinExistence type="predicted"/>
<dbReference type="AlphaFoldDB" id="A0AAD4QH20"/>
<dbReference type="InterPro" id="IPR032472">
    <property type="entry name" value="ArgoL2"/>
</dbReference>
<dbReference type="Pfam" id="PF16487">
    <property type="entry name" value="ArgoMid"/>
    <property type="match status" value="1"/>
</dbReference>
<dbReference type="InterPro" id="IPR032474">
    <property type="entry name" value="Argonaute_N"/>
</dbReference>
<dbReference type="Pfam" id="PF16488">
    <property type="entry name" value="ArgoL2"/>
    <property type="match status" value="1"/>
</dbReference>
<dbReference type="InterPro" id="IPR003165">
    <property type="entry name" value="Piwi"/>
</dbReference>
<organism evidence="4 5">
    <name type="scientific">Lactarius akahatsu</name>
    <dbReference type="NCBI Taxonomy" id="416441"/>
    <lineage>
        <taxon>Eukaryota</taxon>
        <taxon>Fungi</taxon>
        <taxon>Dikarya</taxon>
        <taxon>Basidiomycota</taxon>
        <taxon>Agaricomycotina</taxon>
        <taxon>Agaricomycetes</taxon>
        <taxon>Russulales</taxon>
        <taxon>Russulaceae</taxon>
        <taxon>Lactarius</taxon>
    </lineage>
</organism>
<dbReference type="EMBL" id="JAKELL010000004">
    <property type="protein sequence ID" value="KAH8999090.1"/>
    <property type="molecule type" value="Genomic_DNA"/>
</dbReference>
<feature type="compositionally biased region" description="Gly residues" evidence="1">
    <location>
        <begin position="22"/>
        <end position="32"/>
    </location>
</feature>
<evidence type="ECO:0000256" key="1">
    <source>
        <dbReference type="SAM" id="MobiDB-lite"/>
    </source>
</evidence>
<comment type="caution">
    <text evidence="4">The sequence shown here is derived from an EMBL/GenBank/DDBJ whole genome shotgun (WGS) entry which is preliminary data.</text>
</comment>
<keyword evidence="5" id="KW-1185">Reference proteome</keyword>
<dbReference type="InterPro" id="IPR003100">
    <property type="entry name" value="PAZ_dom"/>
</dbReference>
<dbReference type="InterPro" id="IPR014811">
    <property type="entry name" value="ArgoL1"/>
</dbReference>
<dbReference type="SUPFAM" id="SSF53098">
    <property type="entry name" value="Ribonuclease H-like"/>
    <property type="match status" value="1"/>
</dbReference>
<dbReference type="Pfam" id="PF16486">
    <property type="entry name" value="ArgoN"/>
    <property type="match status" value="1"/>
</dbReference>
<feature type="region of interest" description="Disordered" evidence="1">
    <location>
        <begin position="1"/>
        <end position="65"/>
    </location>
</feature>
<feature type="domain" description="Piwi" evidence="3">
    <location>
        <begin position="599"/>
        <end position="900"/>
    </location>
</feature>
<dbReference type="CDD" id="cd04657">
    <property type="entry name" value="Piwi_ago-like"/>
    <property type="match status" value="1"/>
</dbReference>
<dbReference type="Gene3D" id="3.40.50.2300">
    <property type="match status" value="1"/>
</dbReference>
<dbReference type="GO" id="GO:0003723">
    <property type="term" value="F:RNA binding"/>
    <property type="evidence" value="ECO:0007669"/>
    <property type="project" value="InterPro"/>
</dbReference>
<dbReference type="SMART" id="SM00950">
    <property type="entry name" value="Piwi"/>
    <property type="match status" value="1"/>
</dbReference>
<dbReference type="Proteomes" id="UP001201163">
    <property type="component" value="Unassembled WGS sequence"/>
</dbReference>
<dbReference type="SUPFAM" id="SSF101690">
    <property type="entry name" value="PAZ domain"/>
    <property type="match status" value="1"/>
</dbReference>
<dbReference type="SMART" id="SM01163">
    <property type="entry name" value="DUF1785"/>
    <property type="match status" value="1"/>
</dbReference>
<dbReference type="InterPro" id="IPR036397">
    <property type="entry name" value="RNaseH_sf"/>
</dbReference>
<sequence>MPPKATPGELGRGGRGGRRGGARGGGRGGGRGPSPSHSGPPTPGGAPQSGGFPTRVTPVSGGPAVQRSLIPAAHVSAISVRRTGRGTAGWPVKVLTNNFAIELNQGTIYHYDVISPADRPLPAARNFEIIQALQTQVEPGLFARPGVYDGRKNLFTAYELPFEAGGREFSVPIGTEVFAVCLTHVASIDLEYDLDLPRVLQRFLQGEQRHDNTVLTAITALNVVVRMEPNLIYPSNGSFYMDHETRDIGGGIVLWRGYFQSVRPAIGRMVINIDISTGAMYMPGPLIDVALAILGRPGNPNALAPRQGLPDSERIRIQRFITPGLKITTSYDQGDPNQAARLRVVRRLSREGARDLTFELAGGQSTTVADYFRQKLHRPLRFPDVICVELSSGALIPLELCHVPPGQIMRKQVPPDKTNSVLEFAKTRPNDRLGSIVNGLGVLDYNQSEYVREFGMTVSNEPIRIQARVLDAPTLRYHQSSEEPHARPRDGAWNLIDKRMFTPTNVANWMIVVYERQQRFDDQVANQMASDLVRACEAVGEVTHETWYLSPLTWLDLIGISINPQPALIKWESGQGNIGQQLRAAGGECQRRTKNLPTLIVVVLPEGGNDIYTAVKHFGDVATGVVTQCMKSSKCFRAKPQYYANITLKLNVKLGGVNSVLESPDIPFLTDSANPTIVMGADVIHPAPGSGDRPSFTSLVGSIDTSAVRYVSTMEVQTSRQEIIDAMESMSTYVLTQYKTNTGKYPKRILFYRDGVSEGQFATVIQDELPLIRSACKKLGFNPTITFIVVSRRHHVRFFPRFKSESDRSGNCFAGTVVDSDIVNPVEFDFYLQSHGGLLGTSRPAHYNVLIDENRLTADGLQSITYALCHVYARATRSVSVPAPVYYAKIVCARSKHHFDPQLGLDLTISETATDTTEAATTLERFRQAFKPTHERQKKLMYFC</sequence>
<dbReference type="PROSITE" id="PS50822">
    <property type="entry name" value="PIWI"/>
    <property type="match status" value="1"/>
</dbReference>
<dbReference type="PANTHER" id="PTHR22891">
    <property type="entry name" value="EUKARYOTIC TRANSLATION INITIATION FACTOR 2C"/>
    <property type="match status" value="1"/>
</dbReference>